<feature type="transmembrane region" description="Helical" evidence="1">
    <location>
        <begin position="157"/>
        <end position="179"/>
    </location>
</feature>
<dbReference type="RefSeq" id="WP_070116721.1">
    <property type="nucleotide sequence ID" value="NZ_CAXATG010000001.1"/>
</dbReference>
<dbReference type="EMBL" id="MASR01000001">
    <property type="protein sequence ID" value="OFE13110.1"/>
    <property type="molecule type" value="Genomic_DNA"/>
</dbReference>
<sequence>MISLEIALVLALLAGLSIPLGALISSRSSWATFCTQRELDSFVTYFGGGALLAAISLVLLPRGMESLSVLPAAVAFAFGGLAFWQFSIWAERTKNTASLFMGMTLDFLPEAILIGVAAAHNSISAYLLAALIALQNLPEGFAAHQEMQSSGISRKHLWLIFLLTPFLGPMSAWVGFAWLSGNEQTLAMVLMFCSGGILYLIFEDIAPDARTTGEGFPAVGAIIGFLLGMIGTMLIH</sequence>
<evidence type="ECO:0000313" key="3">
    <source>
        <dbReference type="Proteomes" id="UP000175669"/>
    </source>
</evidence>
<feature type="transmembrane region" description="Helical" evidence="1">
    <location>
        <begin position="185"/>
        <end position="202"/>
    </location>
</feature>
<keyword evidence="1" id="KW-0472">Membrane</keyword>
<accession>A0A1E8CKX4</accession>
<feature type="transmembrane region" description="Helical" evidence="1">
    <location>
        <begin position="110"/>
        <end position="137"/>
    </location>
</feature>
<feature type="transmembrane region" description="Helical" evidence="1">
    <location>
        <begin position="41"/>
        <end position="60"/>
    </location>
</feature>
<dbReference type="OrthoDB" id="5766358at2"/>
<keyword evidence="3" id="KW-1185">Reference proteome</keyword>
<keyword evidence="1" id="KW-1133">Transmembrane helix</keyword>
<proteinExistence type="predicted"/>
<organism evidence="2 3">
    <name type="scientific">Pseudohongiella acticola</name>
    <dbReference type="NCBI Taxonomy" id="1524254"/>
    <lineage>
        <taxon>Bacteria</taxon>
        <taxon>Pseudomonadati</taxon>
        <taxon>Pseudomonadota</taxon>
        <taxon>Gammaproteobacteria</taxon>
        <taxon>Pseudomonadales</taxon>
        <taxon>Pseudohongiellaceae</taxon>
        <taxon>Pseudohongiella</taxon>
    </lineage>
</organism>
<evidence type="ECO:0000313" key="2">
    <source>
        <dbReference type="EMBL" id="OFE13110.1"/>
    </source>
</evidence>
<dbReference type="Proteomes" id="UP000175669">
    <property type="component" value="Unassembled WGS sequence"/>
</dbReference>
<evidence type="ECO:0008006" key="4">
    <source>
        <dbReference type="Google" id="ProtNLM"/>
    </source>
</evidence>
<keyword evidence="1" id="KW-0812">Transmembrane</keyword>
<dbReference type="STRING" id="1524254.PHACT_08130"/>
<feature type="transmembrane region" description="Helical" evidence="1">
    <location>
        <begin position="214"/>
        <end position="235"/>
    </location>
</feature>
<reference evidence="3" key="1">
    <citation type="submission" date="2016-07" db="EMBL/GenBank/DDBJ databases">
        <authorList>
            <person name="Florea S."/>
            <person name="Webb J.S."/>
            <person name="Jaromczyk J."/>
            <person name="Schardl C.L."/>
        </authorList>
    </citation>
    <scope>NUCLEOTIDE SEQUENCE [LARGE SCALE GENOMIC DNA]</scope>
    <source>
        <strain evidence="3">KCTC 42131</strain>
    </source>
</reference>
<comment type="caution">
    <text evidence="2">The sequence shown here is derived from an EMBL/GenBank/DDBJ whole genome shotgun (WGS) entry which is preliminary data.</text>
</comment>
<dbReference type="AlphaFoldDB" id="A0A1E8CKX4"/>
<gene>
    <name evidence="2" type="ORF">PHACT_08130</name>
</gene>
<evidence type="ECO:0000256" key="1">
    <source>
        <dbReference type="SAM" id="Phobius"/>
    </source>
</evidence>
<protein>
    <recommendedName>
        <fullName evidence="4">Divalent cation transporter</fullName>
    </recommendedName>
</protein>
<name>A0A1E8CKX4_9GAMM</name>
<feature type="transmembrane region" description="Helical" evidence="1">
    <location>
        <begin position="67"/>
        <end position="90"/>
    </location>
</feature>